<keyword evidence="3" id="KW-1185">Reference proteome</keyword>
<feature type="compositionally biased region" description="Polar residues" evidence="1">
    <location>
        <begin position="1"/>
        <end position="25"/>
    </location>
</feature>
<evidence type="ECO:0000313" key="2">
    <source>
        <dbReference type="EMBL" id="KIM82810.1"/>
    </source>
</evidence>
<evidence type="ECO:0000256" key="1">
    <source>
        <dbReference type="SAM" id="MobiDB-lite"/>
    </source>
</evidence>
<reference evidence="3" key="2">
    <citation type="submission" date="2015-01" db="EMBL/GenBank/DDBJ databases">
        <title>Evolutionary Origins and Diversification of the Mycorrhizal Mutualists.</title>
        <authorList>
            <consortium name="DOE Joint Genome Institute"/>
            <consortium name="Mycorrhizal Genomics Consortium"/>
            <person name="Kohler A."/>
            <person name="Kuo A."/>
            <person name="Nagy L.G."/>
            <person name="Floudas D."/>
            <person name="Copeland A."/>
            <person name="Barry K.W."/>
            <person name="Cichocki N."/>
            <person name="Veneault-Fourrey C."/>
            <person name="LaButti K."/>
            <person name="Lindquist E.A."/>
            <person name="Lipzen A."/>
            <person name="Lundell T."/>
            <person name="Morin E."/>
            <person name="Murat C."/>
            <person name="Riley R."/>
            <person name="Ohm R."/>
            <person name="Sun H."/>
            <person name="Tunlid A."/>
            <person name="Henrissat B."/>
            <person name="Grigoriev I.V."/>
            <person name="Hibbett D.S."/>
            <person name="Martin F."/>
        </authorList>
    </citation>
    <scope>NUCLEOTIDE SEQUENCE [LARGE SCALE GENOMIC DNA]</scope>
    <source>
        <strain evidence="3">F 1598</strain>
    </source>
</reference>
<name>A0A0C3FEG1_PILCF</name>
<dbReference type="InParanoid" id="A0A0C3FEG1"/>
<feature type="region of interest" description="Disordered" evidence="1">
    <location>
        <begin position="146"/>
        <end position="169"/>
    </location>
</feature>
<organism evidence="2 3">
    <name type="scientific">Piloderma croceum (strain F 1598)</name>
    <dbReference type="NCBI Taxonomy" id="765440"/>
    <lineage>
        <taxon>Eukaryota</taxon>
        <taxon>Fungi</taxon>
        <taxon>Dikarya</taxon>
        <taxon>Basidiomycota</taxon>
        <taxon>Agaricomycotina</taxon>
        <taxon>Agaricomycetes</taxon>
        <taxon>Agaricomycetidae</taxon>
        <taxon>Atheliales</taxon>
        <taxon>Atheliaceae</taxon>
        <taxon>Piloderma</taxon>
    </lineage>
</organism>
<accession>A0A0C3FEG1</accession>
<dbReference type="HOGENOM" id="CLU_1579120_0_0_1"/>
<dbReference type="OrthoDB" id="4501419at2759"/>
<protein>
    <submittedName>
        <fullName evidence="2">Uncharacterized protein</fullName>
    </submittedName>
</protein>
<reference evidence="2 3" key="1">
    <citation type="submission" date="2014-04" db="EMBL/GenBank/DDBJ databases">
        <authorList>
            <consortium name="DOE Joint Genome Institute"/>
            <person name="Kuo A."/>
            <person name="Tarkka M."/>
            <person name="Buscot F."/>
            <person name="Kohler A."/>
            <person name="Nagy L.G."/>
            <person name="Floudas D."/>
            <person name="Copeland A."/>
            <person name="Barry K.W."/>
            <person name="Cichocki N."/>
            <person name="Veneault-Fourrey C."/>
            <person name="LaButti K."/>
            <person name="Lindquist E.A."/>
            <person name="Lipzen A."/>
            <person name="Lundell T."/>
            <person name="Morin E."/>
            <person name="Murat C."/>
            <person name="Sun H."/>
            <person name="Tunlid A."/>
            <person name="Henrissat B."/>
            <person name="Grigoriev I.V."/>
            <person name="Hibbett D.S."/>
            <person name="Martin F."/>
            <person name="Nordberg H.P."/>
            <person name="Cantor M.N."/>
            <person name="Hua S.X."/>
        </authorList>
    </citation>
    <scope>NUCLEOTIDE SEQUENCE [LARGE SCALE GENOMIC DNA]</scope>
    <source>
        <strain evidence="2 3">F 1598</strain>
    </source>
</reference>
<dbReference type="AlphaFoldDB" id="A0A0C3FEG1"/>
<sequence>MSMNEANDTPPNRENSENSDQQVNSDAATTADDKDTTNTPSDDNSDSEGEGSYSSDRNPEDCWGDLNHDCRLCGTERMFCPGCTGGMISEVGHADLFMGCLVDIRCPLCVGEAEAYEDKDFWQRHYWTHDPEEAKNYTQMQMDDIERKYPGWSNSRETRRRSSLSGSDE</sequence>
<proteinExistence type="predicted"/>
<dbReference type="EMBL" id="KN832993">
    <property type="protein sequence ID" value="KIM82810.1"/>
    <property type="molecule type" value="Genomic_DNA"/>
</dbReference>
<evidence type="ECO:0000313" key="3">
    <source>
        <dbReference type="Proteomes" id="UP000054166"/>
    </source>
</evidence>
<dbReference type="Proteomes" id="UP000054166">
    <property type="component" value="Unassembled WGS sequence"/>
</dbReference>
<feature type="region of interest" description="Disordered" evidence="1">
    <location>
        <begin position="1"/>
        <end position="58"/>
    </location>
</feature>
<gene>
    <name evidence="2" type="ORF">PILCRDRAFT_820096</name>
</gene>